<keyword evidence="4" id="KW-1185">Reference proteome</keyword>
<feature type="transmembrane region" description="Helical" evidence="1">
    <location>
        <begin position="309"/>
        <end position="331"/>
    </location>
</feature>
<name>A0A399EDN1_9DEIN</name>
<feature type="domain" description="Exonuclease VII large subunit C-terminal" evidence="2">
    <location>
        <begin position="192"/>
        <end position="287"/>
    </location>
</feature>
<dbReference type="GO" id="GO:0008855">
    <property type="term" value="F:exodeoxyribonuclease VII activity"/>
    <property type="evidence" value="ECO:0007669"/>
    <property type="project" value="UniProtKB-EC"/>
</dbReference>
<dbReference type="InterPro" id="IPR020579">
    <property type="entry name" value="Exonuc_VII_lsu_C"/>
</dbReference>
<proteinExistence type="predicted"/>
<dbReference type="EMBL" id="QWLA01000122">
    <property type="protein sequence ID" value="RIH82028.1"/>
    <property type="molecule type" value="Genomic_DNA"/>
</dbReference>
<keyword evidence="1" id="KW-0812">Transmembrane</keyword>
<dbReference type="Proteomes" id="UP000265341">
    <property type="component" value="Unassembled WGS sequence"/>
</dbReference>
<dbReference type="GO" id="GO:0006308">
    <property type="term" value="P:DNA catabolic process"/>
    <property type="evidence" value="ECO:0007669"/>
    <property type="project" value="InterPro"/>
</dbReference>
<keyword evidence="1" id="KW-1133">Transmembrane helix</keyword>
<gene>
    <name evidence="3" type="primary">xseA</name>
    <name evidence="3" type="ORF">Mrose_03482</name>
</gene>
<evidence type="ECO:0000256" key="1">
    <source>
        <dbReference type="SAM" id="Phobius"/>
    </source>
</evidence>
<keyword evidence="3" id="KW-0378">Hydrolase</keyword>
<protein>
    <submittedName>
        <fullName evidence="3">Exodeoxyribonuclease 7 large subunit</fullName>
        <ecNumber evidence="3">3.1.11.6</ecNumber>
    </submittedName>
</protein>
<dbReference type="PANTHER" id="PTHR30008">
    <property type="entry name" value="EXODEOXYRIBONUCLEASE 7 LARGE SUBUNIT"/>
    <property type="match status" value="1"/>
</dbReference>
<dbReference type="RefSeq" id="WP_182482900.1">
    <property type="nucleotide sequence ID" value="NZ_QWLA01000122.1"/>
</dbReference>
<dbReference type="InterPro" id="IPR003753">
    <property type="entry name" value="Exonuc_VII_L"/>
</dbReference>
<evidence type="ECO:0000259" key="2">
    <source>
        <dbReference type="Pfam" id="PF02601"/>
    </source>
</evidence>
<comment type="caution">
    <text evidence="3">The sequence shown here is derived from an EMBL/GenBank/DDBJ whole genome shotgun (WGS) entry which is preliminary data.</text>
</comment>
<dbReference type="EC" id="3.1.11.6" evidence="3"/>
<reference evidence="3 4" key="1">
    <citation type="submission" date="2018-08" db="EMBL/GenBank/DDBJ databases">
        <title>Meiothermus roseus NBRC 110900 genome sequencing project.</title>
        <authorList>
            <person name="Da Costa M.S."/>
            <person name="Albuquerque L."/>
            <person name="Raposo P."/>
            <person name="Froufe H.J.C."/>
            <person name="Barroso C.S."/>
            <person name="Egas C."/>
        </authorList>
    </citation>
    <scope>NUCLEOTIDE SEQUENCE [LARGE SCALE GENOMIC DNA]</scope>
    <source>
        <strain evidence="3 4">NBRC 110900</strain>
    </source>
</reference>
<keyword evidence="1" id="KW-0472">Membrane</keyword>
<sequence length="333" mass="35845">MAEAMPPSEPQARTLREVQMGLERFLTHALNREGLPRTVVVRGVYRDCGGRPYGRFAYDRLEDAAEAAFDLKVPLALRPLLADGQEALLRVALDLAVVQGRVKANLEVLEVLGVRPPAASEEEVRLLRALGARERADVAGLLRNRLRQGQPPYLALVYGQSGIVNADVDRALGPRRAAYRLEENRVALSDPAALARALRALAERGPDAIAVVRGGGEGLGVFDHPALLAGVLGLGVPLLSAVGHEADHTLFDRAADLRLSTPTALGHWLGELAAEVEREQAQGDRLARLERRLAELEPLAEAGRRARLWRAWAVGASALALAALALALLALRP</sequence>
<evidence type="ECO:0000313" key="4">
    <source>
        <dbReference type="Proteomes" id="UP000265341"/>
    </source>
</evidence>
<dbReference type="Pfam" id="PF02601">
    <property type="entry name" value="Exonuc_VII_L"/>
    <property type="match status" value="1"/>
</dbReference>
<dbReference type="PANTHER" id="PTHR30008:SF0">
    <property type="entry name" value="EXODEOXYRIBONUCLEASE 7 LARGE SUBUNIT"/>
    <property type="match status" value="1"/>
</dbReference>
<organism evidence="3 4">
    <name type="scientific">Calidithermus roseus</name>
    <dbReference type="NCBI Taxonomy" id="1644118"/>
    <lineage>
        <taxon>Bacteria</taxon>
        <taxon>Thermotogati</taxon>
        <taxon>Deinococcota</taxon>
        <taxon>Deinococci</taxon>
        <taxon>Thermales</taxon>
        <taxon>Thermaceae</taxon>
        <taxon>Calidithermus</taxon>
    </lineage>
</organism>
<dbReference type="GO" id="GO:0009318">
    <property type="term" value="C:exodeoxyribonuclease VII complex"/>
    <property type="evidence" value="ECO:0007669"/>
    <property type="project" value="InterPro"/>
</dbReference>
<accession>A0A399EDN1</accession>
<dbReference type="AlphaFoldDB" id="A0A399EDN1"/>
<evidence type="ECO:0000313" key="3">
    <source>
        <dbReference type="EMBL" id="RIH82028.1"/>
    </source>
</evidence>